<feature type="region of interest" description="Disordered" evidence="1">
    <location>
        <begin position="1"/>
        <end position="22"/>
    </location>
</feature>
<evidence type="ECO:0000313" key="3">
    <source>
        <dbReference type="EMBL" id="MDD1782200.1"/>
    </source>
</evidence>
<name>A0ABT5QMH9_9GAMM</name>
<dbReference type="InterPro" id="IPR011990">
    <property type="entry name" value="TPR-like_helical_dom_sf"/>
</dbReference>
<keyword evidence="2" id="KW-0812">Transmembrane</keyword>
<dbReference type="Gene3D" id="1.25.40.10">
    <property type="entry name" value="Tetratricopeptide repeat domain"/>
    <property type="match status" value="2"/>
</dbReference>
<keyword evidence="4" id="KW-1185">Reference proteome</keyword>
<dbReference type="Pfam" id="PF14559">
    <property type="entry name" value="TPR_19"/>
    <property type="match status" value="1"/>
</dbReference>
<gene>
    <name evidence="3" type="ORF">LRP49_13560</name>
</gene>
<accession>A0ABT5QMH9</accession>
<evidence type="ECO:0000256" key="2">
    <source>
        <dbReference type="SAM" id="Phobius"/>
    </source>
</evidence>
<proteinExistence type="predicted"/>
<evidence type="ECO:0000256" key="1">
    <source>
        <dbReference type="SAM" id="MobiDB-lite"/>
    </source>
</evidence>
<dbReference type="EMBL" id="JAJUBB010000009">
    <property type="protein sequence ID" value="MDD1782200.1"/>
    <property type="molecule type" value="Genomic_DNA"/>
</dbReference>
<organism evidence="3 4">
    <name type="scientific">Enterovibrio qingdaonensis</name>
    <dbReference type="NCBI Taxonomy" id="2899818"/>
    <lineage>
        <taxon>Bacteria</taxon>
        <taxon>Pseudomonadati</taxon>
        <taxon>Pseudomonadota</taxon>
        <taxon>Gammaproteobacteria</taxon>
        <taxon>Vibrionales</taxon>
        <taxon>Vibrionaceae</taxon>
        <taxon>Enterovibrio</taxon>
    </lineage>
</organism>
<reference evidence="3" key="1">
    <citation type="submission" date="2021-12" db="EMBL/GenBank/DDBJ databases">
        <title>Enterovibrio ZSDZ35 sp. nov. and Enterovibrio ZSDZ42 sp. nov., isolated from coastal seawater in Qingdao.</title>
        <authorList>
            <person name="Zhang P."/>
        </authorList>
    </citation>
    <scope>NUCLEOTIDE SEQUENCE</scope>
    <source>
        <strain evidence="3">ZSDZ35</strain>
    </source>
</reference>
<sequence length="398" mass="42640">MSELNKMLSDLASPNHNESTLSVAPTPSAWRFRIAKIALILSIGVLCVSGVVWGVTSHLSEDNQAPTLTSSGSNTSQTLPVIQAVEPVAPVTVASSMSPTQKVVSHDNDYVELTQVSAPKPKVSTPKPKVRALDEVDAKASQVEPAAAPVVPVSEPKPKATAKVDTVVPVSTSTPQSAVTVVSDHAPASSLTVETVELSGKELAAIAYEKAQKRTQVGDSKQAIALLKDAVNYHPNHIAAINQLAGLLYGRNQVRDAENVLRKGINANPTSSSLKLTLAKIYQQSNRDESALNVLLPPVNGQSMDDIRLVSIRAGLAQKLGHHLDAQNSYEWLTQIEPEQGRWWLGFAVSAERNADFERAKQSYQEAINAGGLSNQSMQFARQRLVYLNSTKGATNGH</sequence>
<keyword evidence="2" id="KW-1133">Transmembrane helix</keyword>
<feature type="compositionally biased region" description="Polar residues" evidence="1">
    <location>
        <begin position="12"/>
        <end position="22"/>
    </location>
</feature>
<dbReference type="SUPFAM" id="SSF48452">
    <property type="entry name" value="TPR-like"/>
    <property type="match status" value="1"/>
</dbReference>
<dbReference type="Proteomes" id="UP001149821">
    <property type="component" value="Unassembled WGS sequence"/>
</dbReference>
<evidence type="ECO:0000313" key="4">
    <source>
        <dbReference type="Proteomes" id="UP001149821"/>
    </source>
</evidence>
<dbReference type="RefSeq" id="WP_274142845.1">
    <property type="nucleotide sequence ID" value="NZ_JAJUBB010000009.1"/>
</dbReference>
<feature type="transmembrane region" description="Helical" evidence="2">
    <location>
        <begin position="37"/>
        <end position="56"/>
    </location>
</feature>
<keyword evidence="2" id="KW-0472">Membrane</keyword>
<protein>
    <submittedName>
        <fullName evidence="3">Tetratricopeptide repeat protein</fullName>
    </submittedName>
</protein>
<comment type="caution">
    <text evidence="3">The sequence shown here is derived from an EMBL/GenBank/DDBJ whole genome shotgun (WGS) entry which is preliminary data.</text>
</comment>